<dbReference type="Proteomes" id="UP000321685">
    <property type="component" value="Unassembled WGS sequence"/>
</dbReference>
<reference evidence="2 3" key="1">
    <citation type="submission" date="2019-07" db="EMBL/GenBank/DDBJ databases">
        <title>Whole genome shotgun sequence of Pseudonocardia sulfidoxydans NBRC 16205.</title>
        <authorList>
            <person name="Hosoyama A."/>
            <person name="Uohara A."/>
            <person name="Ohji S."/>
            <person name="Ichikawa N."/>
        </authorList>
    </citation>
    <scope>NUCLEOTIDE SEQUENCE [LARGE SCALE GENOMIC DNA]</scope>
    <source>
        <strain evidence="2 3">NBRC 16205</strain>
    </source>
</reference>
<dbReference type="EMBL" id="BJVJ01000003">
    <property type="protein sequence ID" value="GEL21661.1"/>
    <property type="molecule type" value="Genomic_DNA"/>
</dbReference>
<feature type="region of interest" description="Disordered" evidence="1">
    <location>
        <begin position="1"/>
        <end position="31"/>
    </location>
</feature>
<comment type="caution">
    <text evidence="2">The sequence shown here is derived from an EMBL/GenBank/DDBJ whole genome shotgun (WGS) entry which is preliminary data.</text>
</comment>
<evidence type="ECO:0000256" key="1">
    <source>
        <dbReference type="SAM" id="MobiDB-lite"/>
    </source>
</evidence>
<dbReference type="AlphaFoldDB" id="A0A511DA56"/>
<gene>
    <name evidence="2" type="ORF">PSU4_06150</name>
</gene>
<evidence type="ECO:0000313" key="3">
    <source>
        <dbReference type="Proteomes" id="UP000321685"/>
    </source>
</evidence>
<accession>A0A511DA56</accession>
<name>A0A511DA56_9PSEU</name>
<proteinExistence type="predicted"/>
<dbReference type="OrthoDB" id="9011083at2"/>
<evidence type="ECO:0000313" key="2">
    <source>
        <dbReference type="EMBL" id="GEL21661.1"/>
    </source>
</evidence>
<keyword evidence="3" id="KW-1185">Reference proteome</keyword>
<organism evidence="2 3">
    <name type="scientific">Pseudonocardia sulfidoxydans NBRC 16205</name>
    <dbReference type="NCBI Taxonomy" id="1223511"/>
    <lineage>
        <taxon>Bacteria</taxon>
        <taxon>Bacillati</taxon>
        <taxon>Actinomycetota</taxon>
        <taxon>Actinomycetes</taxon>
        <taxon>Pseudonocardiales</taxon>
        <taxon>Pseudonocardiaceae</taxon>
        <taxon>Pseudonocardia</taxon>
    </lineage>
</organism>
<sequence>MTDGPSVAPGISVEREDVSEDELRELGVDTSGAPASDFKRYPVLSEGGWYIVIKNQKTMETVHRKKWTLLGPIKLVTDGLHIA</sequence>
<dbReference type="RefSeq" id="WP_147102391.1">
    <property type="nucleotide sequence ID" value="NZ_BJVJ01000003.1"/>
</dbReference>
<protein>
    <submittedName>
        <fullName evidence="2">Uncharacterized protein</fullName>
    </submittedName>
</protein>